<keyword evidence="4" id="KW-1185">Reference proteome</keyword>
<organism evidence="2">
    <name type="scientific">Spirodela intermedia</name>
    <name type="common">Intermediate duckweed</name>
    <dbReference type="NCBI Taxonomy" id="51605"/>
    <lineage>
        <taxon>Eukaryota</taxon>
        <taxon>Viridiplantae</taxon>
        <taxon>Streptophyta</taxon>
        <taxon>Embryophyta</taxon>
        <taxon>Tracheophyta</taxon>
        <taxon>Spermatophyta</taxon>
        <taxon>Magnoliopsida</taxon>
        <taxon>Liliopsida</taxon>
        <taxon>Araceae</taxon>
        <taxon>Lemnoideae</taxon>
        <taxon>Spirodela</taxon>
    </lineage>
</organism>
<keyword evidence="1" id="KW-1133">Transmembrane helix</keyword>
<keyword evidence="1" id="KW-0812">Transmembrane</keyword>
<protein>
    <submittedName>
        <fullName evidence="2">Uncharacterized protein</fullName>
    </submittedName>
</protein>
<keyword evidence="1" id="KW-0472">Membrane</keyword>
<dbReference type="EMBL" id="LR743602">
    <property type="protein sequence ID" value="CAA2632168.1"/>
    <property type="molecule type" value="Genomic_DNA"/>
</dbReference>
<dbReference type="PANTHER" id="PTHR33782">
    <property type="entry name" value="OS01G0121600 PROTEIN"/>
    <property type="match status" value="1"/>
</dbReference>
<dbReference type="Proteomes" id="UP000663760">
    <property type="component" value="Chromosome 15"/>
</dbReference>
<accession>A0A7I8JMK7</accession>
<gene>
    <name evidence="2" type="ORF">SI7747_15017805</name>
    <name evidence="3" type="ORF">SI8410_15019170</name>
</gene>
<proteinExistence type="predicted"/>
<evidence type="ECO:0000256" key="1">
    <source>
        <dbReference type="SAM" id="Phobius"/>
    </source>
</evidence>
<evidence type="ECO:0000313" key="2">
    <source>
        <dbReference type="EMBL" id="CAA2632168.1"/>
    </source>
</evidence>
<name>A0A7I8JMK7_SPIIN</name>
<reference evidence="2" key="1">
    <citation type="submission" date="2019-12" db="EMBL/GenBank/DDBJ databases">
        <authorList>
            <person name="Scholz U."/>
            <person name="Mascher M."/>
            <person name="Fiebig A."/>
        </authorList>
    </citation>
    <scope>NUCLEOTIDE SEQUENCE</scope>
</reference>
<dbReference type="PANTHER" id="PTHR33782:SF5">
    <property type="entry name" value="MEDIATOR OF RNA POLYMERASE II TRANSCRIPTION SUBUNIT"/>
    <property type="match status" value="1"/>
</dbReference>
<evidence type="ECO:0000313" key="3">
    <source>
        <dbReference type="EMBL" id="CAA7408492.1"/>
    </source>
</evidence>
<feature type="transmembrane region" description="Helical" evidence="1">
    <location>
        <begin position="60"/>
        <end position="93"/>
    </location>
</feature>
<dbReference type="EMBL" id="LR746278">
    <property type="protein sequence ID" value="CAA7408492.1"/>
    <property type="molecule type" value="Genomic_DNA"/>
</dbReference>
<evidence type="ECO:0000313" key="4">
    <source>
        <dbReference type="Proteomes" id="UP000663760"/>
    </source>
</evidence>
<sequence>MIVLRRLLWEMEVEEKGSEAAPAHWAEWERSYYARYGADVCEMMGVLQRLLLNSRPAVPLGIIAAVAVSVPTAAAAVVFNVVVAAISAGGLLLG</sequence>
<dbReference type="AlphaFoldDB" id="A0A7I8JMK7"/>
<dbReference type="OrthoDB" id="672819at2759"/>